<feature type="transmembrane region" description="Helical" evidence="4">
    <location>
        <begin position="187"/>
        <end position="206"/>
    </location>
</feature>
<proteinExistence type="predicted"/>
<name>A0A061SMZ2_9RHOB</name>
<feature type="transmembrane region" description="Helical" evidence="4">
    <location>
        <begin position="6"/>
        <end position="24"/>
    </location>
</feature>
<feature type="transmembrane region" description="Helical" evidence="4">
    <location>
        <begin position="94"/>
        <end position="113"/>
    </location>
</feature>
<dbReference type="Proteomes" id="UP000027337">
    <property type="component" value="Unassembled WGS sequence"/>
</dbReference>
<evidence type="ECO:0000256" key="2">
    <source>
        <dbReference type="ARBA" id="ARBA00023125"/>
    </source>
</evidence>
<evidence type="ECO:0000256" key="4">
    <source>
        <dbReference type="SAM" id="Phobius"/>
    </source>
</evidence>
<evidence type="ECO:0000259" key="5">
    <source>
        <dbReference type="PROSITE" id="PS01124"/>
    </source>
</evidence>
<feature type="transmembrane region" description="Helical" evidence="4">
    <location>
        <begin position="157"/>
        <end position="181"/>
    </location>
</feature>
<comment type="caution">
    <text evidence="6">The sequence shown here is derived from an EMBL/GenBank/DDBJ whole genome shotgun (WGS) entry which is preliminary data.</text>
</comment>
<dbReference type="GO" id="GO:0043565">
    <property type="term" value="F:sequence-specific DNA binding"/>
    <property type="evidence" value="ECO:0007669"/>
    <property type="project" value="InterPro"/>
</dbReference>
<dbReference type="InterPro" id="IPR018060">
    <property type="entry name" value="HTH_AraC"/>
</dbReference>
<dbReference type="STRING" id="83219.PM02_10945"/>
<organism evidence="6 7">
    <name type="scientific">Sulfitobacter mediterraneus</name>
    <dbReference type="NCBI Taxonomy" id="83219"/>
    <lineage>
        <taxon>Bacteria</taxon>
        <taxon>Pseudomonadati</taxon>
        <taxon>Pseudomonadota</taxon>
        <taxon>Alphaproteobacteria</taxon>
        <taxon>Rhodobacterales</taxon>
        <taxon>Roseobacteraceae</taxon>
        <taxon>Sulfitobacter</taxon>
    </lineage>
</organism>
<evidence type="ECO:0000313" key="6">
    <source>
        <dbReference type="EMBL" id="KAJ03086.1"/>
    </source>
</evidence>
<dbReference type="RefSeq" id="WP_037908244.1">
    <property type="nucleotide sequence ID" value="NZ_JEMU01000008.1"/>
</dbReference>
<dbReference type="GO" id="GO:0003700">
    <property type="term" value="F:DNA-binding transcription factor activity"/>
    <property type="evidence" value="ECO:0007669"/>
    <property type="project" value="InterPro"/>
</dbReference>
<dbReference type="InterPro" id="IPR009057">
    <property type="entry name" value="Homeodomain-like_sf"/>
</dbReference>
<keyword evidence="1" id="KW-0805">Transcription regulation</keyword>
<dbReference type="Pfam" id="PF12833">
    <property type="entry name" value="HTH_18"/>
    <property type="match status" value="1"/>
</dbReference>
<evidence type="ECO:0000313" key="7">
    <source>
        <dbReference type="Proteomes" id="UP000027337"/>
    </source>
</evidence>
<dbReference type="EMBL" id="JEMU01000008">
    <property type="protein sequence ID" value="KAJ03086.1"/>
    <property type="molecule type" value="Genomic_DNA"/>
</dbReference>
<dbReference type="SMART" id="SM00342">
    <property type="entry name" value="HTH_ARAC"/>
    <property type="match status" value="1"/>
</dbReference>
<accession>A0A061SMZ2</accession>
<evidence type="ECO:0000256" key="1">
    <source>
        <dbReference type="ARBA" id="ARBA00023015"/>
    </source>
</evidence>
<keyword evidence="2" id="KW-0238">DNA-binding</keyword>
<reference evidence="6 7" key="1">
    <citation type="journal article" date="2014" name="Genome Announc.">
        <title>Draft Genome Sequences of Two Isolates of the Roseobacter Group, Sulfitobacter sp. Strains 3SOLIMAR09 and 1FIGIMAR09, from Harbors of Mallorca Island (Mediterranean Sea).</title>
        <authorList>
            <person name="Mas-Llado M."/>
            <person name="Pina-Villalonga J.M."/>
            <person name="Brunet-Galmes I."/>
            <person name="Nogales B."/>
            <person name="Bosch R."/>
        </authorList>
    </citation>
    <scope>NUCLEOTIDE SEQUENCE [LARGE SCALE GENOMIC DNA]</scope>
    <source>
        <strain evidence="6 7">1FIGIMAR09</strain>
    </source>
</reference>
<dbReference type="Gene3D" id="1.10.10.60">
    <property type="entry name" value="Homeodomain-like"/>
    <property type="match status" value="1"/>
</dbReference>
<keyword evidence="3" id="KW-0804">Transcription</keyword>
<dbReference type="PROSITE" id="PS01124">
    <property type="entry name" value="HTH_ARAC_FAMILY_2"/>
    <property type="match status" value="1"/>
</dbReference>
<dbReference type="PANTHER" id="PTHR43280">
    <property type="entry name" value="ARAC-FAMILY TRANSCRIPTIONAL REGULATOR"/>
    <property type="match status" value="1"/>
</dbReference>
<feature type="domain" description="HTH araC/xylS-type" evidence="5">
    <location>
        <begin position="232"/>
        <end position="337"/>
    </location>
</feature>
<evidence type="ECO:0000256" key="3">
    <source>
        <dbReference type="ARBA" id="ARBA00023163"/>
    </source>
</evidence>
<dbReference type="SUPFAM" id="SSF46689">
    <property type="entry name" value="Homeodomain-like"/>
    <property type="match status" value="1"/>
</dbReference>
<dbReference type="PANTHER" id="PTHR43280:SF29">
    <property type="entry name" value="ARAC-FAMILY TRANSCRIPTIONAL REGULATOR"/>
    <property type="match status" value="1"/>
</dbReference>
<keyword evidence="4" id="KW-0472">Membrane</keyword>
<feature type="transmembrane region" description="Helical" evidence="4">
    <location>
        <begin position="31"/>
        <end position="55"/>
    </location>
</feature>
<feature type="transmembrane region" description="Helical" evidence="4">
    <location>
        <begin position="67"/>
        <end position="87"/>
    </location>
</feature>
<protein>
    <recommendedName>
        <fullName evidence="5">HTH araC/xylS-type domain-containing protein</fullName>
    </recommendedName>
</protein>
<gene>
    <name evidence="6" type="ORF">PM02_10945</name>
</gene>
<keyword evidence="4" id="KW-0812">Transmembrane</keyword>
<feature type="transmembrane region" description="Helical" evidence="4">
    <location>
        <begin position="119"/>
        <end position="136"/>
    </location>
</feature>
<dbReference type="AlphaFoldDB" id="A0A061SMZ2"/>
<keyword evidence="7" id="KW-1185">Reference proteome</keyword>
<keyword evidence="4" id="KW-1133">Transmembrane helix</keyword>
<dbReference type="eggNOG" id="COG2207">
    <property type="taxonomic scope" value="Bacteria"/>
</dbReference>
<sequence>MISLPLPVLAAVLCLVIAPLMLRLDLGRRSAAVFFALLFAGFALQSLLVGLRFGYGIEDFITFQRVLPLSVGPLLYLGFLSLALPAADLRRHAAWHLGVALVLALVLSLFANIYRDFDLVISASYLIYIALLIRLSRKGPDHLIFARLDIARPAQRWMLLGAGLLLILLVLDTAIALNFVFARGNHATAMVSLGSLMLIGLLLLILTRMPSVLAPEQSAPTPAPERAASDETDLEQLAREMLIKSQIYLDPDLSVQRIARRLSVPERNLSAAINQSQGMNMSQYVNGFRLDHAARLLRETNDSVTQVMSQSGFLTRSNFYREFQRVYRQTPAQYRDTGAAPTDG</sequence>